<evidence type="ECO:0000313" key="4">
    <source>
        <dbReference type="Proteomes" id="UP000001058"/>
    </source>
</evidence>
<feature type="region of interest" description="Disordered" evidence="2">
    <location>
        <begin position="750"/>
        <end position="791"/>
    </location>
</feature>
<dbReference type="EMBL" id="GL378333">
    <property type="protein sequence ID" value="EFJ49959.1"/>
    <property type="molecule type" value="Genomic_DNA"/>
</dbReference>
<organism evidence="4">
    <name type="scientific">Volvox carteri f. nagariensis</name>
    <dbReference type="NCBI Taxonomy" id="3068"/>
    <lineage>
        <taxon>Eukaryota</taxon>
        <taxon>Viridiplantae</taxon>
        <taxon>Chlorophyta</taxon>
        <taxon>core chlorophytes</taxon>
        <taxon>Chlorophyceae</taxon>
        <taxon>CS clade</taxon>
        <taxon>Chlamydomonadales</taxon>
        <taxon>Volvocaceae</taxon>
        <taxon>Volvox</taxon>
    </lineage>
</organism>
<dbReference type="AlphaFoldDB" id="D8TR98"/>
<dbReference type="STRING" id="3068.D8TR98"/>
<evidence type="ECO:0000313" key="3">
    <source>
        <dbReference type="EMBL" id="EFJ49959.1"/>
    </source>
</evidence>
<gene>
    <name evidence="3" type="ORF">VOLCADRAFT_116997</name>
</gene>
<dbReference type="FunCoup" id="D8TR98">
    <property type="interactions" value="378"/>
</dbReference>
<dbReference type="eggNOG" id="ENOG502QQ91">
    <property type="taxonomic scope" value="Eukaryota"/>
</dbReference>
<feature type="coiled-coil region" evidence="1">
    <location>
        <begin position="41"/>
        <end position="152"/>
    </location>
</feature>
<feature type="compositionally biased region" description="Low complexity" evidence="2">
    <location>
        <begin position="411"/>
        <end position="424"/>
    </location>
</feature>
<evidence type="ECO:0000256" key="1">
    <source>
        <dbReference type="SAM" id="Coils"/>
    </source>
</evidence>
<feature type="coiled-coil region" evidence="1">
    <location>
        <begin position="795"/>
        <end position="822"/>
    </location>
</feature>
<evidence type="ECO:0000256" key="2">
    <source>
        <dbReference type="SAM" id="MobiDB-lite"/>
    </source>
</evidence>
<dbReference type="OrthoDB" id="188741at2759"/>
<dbReference type="PANTHER" id="PTHR16275:SF8">
    <property type="entry name" value="COILED-COIL DOMAIN-CONTAINING PROTEIN 40"/>
    <property type="match status" value="1"/>
</dbReference>
<dbReference type="GO" id="GO:0035082">
    <property type="term" value="P:axoneme assembly"/>
    <property type="evidence" value="ECO:0007669"/>
    <property type="project" value="InterPro"/>
</dbReference>
<keyword evidence="4" id="KW-1185">Reference proteome</keyword>
<accession>D8TR98</accession>
<name>D8TR98_VOLCA</name>
<dbReference type="KEGG" id="vcn:VOLCADRAFT_116997"/>
<dbReference type="PANTHER" id="PTHR16275">
    <property type="entry name" value="COILED-COIL DOMAIN-CONTAINING PROTEIN 40"/>
    <property type="match status" value="1"/>
</dbReference>
<reference evidence="3 4" key="1">
    <citation type="journal article" date="2010" name="Science">
        <title>Genomic analysis of organismal complexity in the multicellular green alga Volvox carteri.</title>
        <authorList>
            <person name="Prochnik S.E."/>
            <person name="Umen J."/>
            <person name="Nedelcu A.M."/>
            <person name="Hallmann A."/>
            <person name="Miller S.M."/>
            <person name="Nishii I."/>
            <person name="Ferris P."/>
            <person name="Kuo A."/>
            <person name="Mitros T."/>
            <person name="Fritz-Laylin L.K."/>
            <person name="Hellsten U."/>
            <person name="Chapman J."/>
            <person name="Simakov O."/>
            <person name="Rensing S.A."/>
            <person name="Terry A."/>
            <person name="Pangilinan J."/>
            <person name="Kapitonov V."/>
            <person name="Jurka J."/>
            <person name="Salamov A."/>
            <person name="Shapiro H."/>
            <person name="Schmutz J."/>
            <person name="Grimwood J."/>
            <person name="Lindquist E."/>
            <person name="Lucas S."/>
            <person name="Grigoriev I.V."/>
            <person name="Schmitt R."/>
            <person name="Kirk D."/>
            <person name="Rokhsar D.S."/>
        </authorList>
    </citation>
    <scope>NUCLEOTIDE SEQUENCE [LARGE SCALE GENOMIC DNA]</scope>
    <source>
        <strain evidence="4">f. Nagariensis / Eve</strain>
    </source>
</reference>
<dbReference type="GO" id="GO:0005737">
    <property type="term" value="C:cytoplasm"/>
    <property type="evidence" value="ECO:0007669"/>
    <property type="project" value="TreeGrafter"/>
</dbReference>
<protein>
    <submittedName>
        <fullName evidence="3">Uncharacterized protein</fullName>
    </submittedName>
</protein>
<dbReference type="RefSeq" id="XP_002949024.1">
    <property type="nucleotide sequence ID" value="XM_002948978.1"/>
</dbReference>
<sequence length="858" mass="97081">MAEPPPEQPSTTDSIDARIFGADGGLRPDHPLLRRAQEGLKAQFEANRTRLQEDLREKANALKQAKSKREALGVELYGFQQNLAKLQLALEQTHQNYQVINRERQQCEEQLQQLRQQLVVEEGDTKGERTRIEKFQLELDRLGATLKQVEEYNEAMKGEIAVTRRAAYAAEEAVQKMEKAKMDQDFRIDTLQENLKSAQQQLSLVSAQLEAQKRETRAALETLAEAEGLLAELHACLSCERPPRSVMTLLLPLAYHVLLVSELCLQAEMENVHFEKKQLVAQWKSSLLAIQKRDEALSAIQDGMREQQQQELSLALEIDGYKKDVIKEQLKHEALTAVVRKVEGDSVFVQKQIEAAQERQARLQEIMSKLAKSLEHTEAEVARVNAEKKALQAGESRNIEEEMLSALSDQTTAEKATSKTASDTSELRRKIRAEELAVVETENELAKLQVDILNTEAHNTRLAETLGLLDEELRDKGRTIEKYELEIKRRNDEIEKKTREIDILNRRYERILDARGTGEETGPLEATIKNLQREIDTKGQESKELQRRWINYQQELVGLQNDNGGLTETLARLRAEHTVLFQKKRRLEQQLEGQEKAIKGLNSGMARLHVDLQRVNGLIATNSAARAALAEDNFNLEGRIMNDLRVMEEEAARINSQIEEGRQTKRDTLAEIVEAERQIMLWERKIQLEKEMAEVMDPSIGQDVVGEMKKEIHRMQLRLSELMRLQEKLVSDMEKALLKREIITVKGRATVAKAKATAPPSSSATSSRSSPAASSVSPLTRNQLDKATSDLARSIKDTEREIVATEQRVSALEQQRQSVSEAEKLGRVVALLEGLKSSVPHLSGELDKVLCHVADVRA</sequence>
<dbReference type="InParanoid" id="D8TR98"/>
<dbReference type="GeneID" id="9623729"/>
<feature type="coiled-coil region" evidence="1">
    <location>
        <begin position="181"/>
        <end position="229"/>
    </location>
</feature>
<dbReference type="InterPro" id="IPR037386">
    <property type="entry name" value="CCDC40"/>
</dbReference>
<dbReference type="Proteomes" id="UP000001058">
    <property type="component" value="Unassembled WGS sequence"/>
</dbReference>
<dbReference type="SUPFAM" id="SSF90257">
    <property type="entry name" value="Myosin rod fragments"/>
    <property type="match status" value="1"/>
</dbReference>
<feature type="compositionally biased region" description="Low complexity" evidence="2">
    <location>
        <begin position="750"/>
        <end position="778"/>
    </location>
</feature>
<feature type="coiled-coil region" evidence="1">
    <location>
        <begin position="353"/>
        <end position="394"/>
    </location>
</feature>
<feature type="region of interest" description="Disordered" evidence="2">
    <location>
        <begin position="1"/>
        <end position="30"/>
    </location>
</feature>
<keyword evidence="1" id="KW-0175">Coiled coil</keyword>
<feature type="region of interest" description="Disordered" evidence="2">
    <location>
        <begin position="407"/>
        <end position="427"/>
    </location>
</feature>
<proteinExistence type="predicted"/>
<feature type="coiled-coil region" evidence="1">
    <location>
        <begin position="644"/>
        <end position="725"/>
    </location>
</feature>